<reference evidence="3 4" key="1">
    <citation type="journal article" date="2009" name="BMC Genomics">
        <title>The complete genome sequence of Xanthomonas albilineans provides new insights into the reductive genome evolution of the xylem-limited Xanthomonadaceae.</title>
        <authorList>
            <person name="Pieretti I."/>
            <person name="Royer M."/>
            <person name="Barbe V."/>
            <person name="Carrere S."/>
            <person name="Koebnik R."/>
            <person name="Cociancich S."/>
            <person name="Couloux A."/>
            <person name="Darrasse A."/>
            <person name="Gouzy J."/>
            <person name="Jacques M.A."/>
            <person name="Lauber E."/>
            <person name="Manceau C."/>
            <person name="Mangenot S."/>
            <person name="Poussier S."/>
            <person name="Segurens B."/>
            <person name="Szurek B."/>
            <person name="Verdier V."/>
            <person name="Arlat M."/>
            <person name="Rott P."/>
        </authorList>
    </citation>
    <scope>NUCLEOTIDE SEQUENCE [LARGE SCALE GENOMIC DNA]</scope>
    <source>
        <strain evidence="4">GPE PC73 / CFBP 7063</strain>
    </source>
</reference>
<dbReference type="eggNOG" id="ENOG5032YYW">
    <property type="taxonomic scope" value="Bacteria"/>
</dbReference>
<organism evidence="3 4">
    <name type="scientific">Xanthomonas albilineans (strain GPE PC73 / CFBP 7063)</name>
    <dbReference type="NCBI Taxonomy" id="380358"/>
    <lineage>
        <taxon>Bacteria</taxon>
        <taxon>Pseudomonadati</taxon>
        <taxon>Pseudomonadota</taxon>
        <taxon>Gammaproteobacteria</taxon>
        <taxon>Lysobacterales</taxon>
        <taxon>Lysobacteraceae</taxon>
        <taxon>Xanthomonas</taxon>
    </lineage>
</organism>
<dbReference type="PATRIC" id="fig|29447.3.peg.379"/>
<sequence>MTPIHSPWSCAVPALLIILALPASAQQQQQAHAKKLYCWNQNGQRMCSDALPPEAVNQARDEFNATSGMRSAEVGRALSSEERAAAAADAAQQRANQAALETRKRTDQAMLLSFQTEDELRRVFSERADIVDNNIQTSRYNVDSLRQGLVEVLANAGAQELAGQKVANNLAEDVQRRHHALVQQMRIQKDLEQQRLSLDEEIKDTVQRYRAAKGNGPQAEPATTLSGG</sequence>
<feature type="signal peptide" evidence="2">
    <location>
        <begin position="1"/>
        <end position="25"/>
    </location>
</feature>
<dbReference type="RefSeq" id="WP_012914934.1">
    <property type="nucleotide sequence ID" value="NC_013722.1"/>
</dbReference>
<dbReference type="EMBL" id="FP565176">
    <property type="protein sequence ID" value="CBA14916.1"/>
    <property type="molecule type" value="Genomic_DNA"/>
</dbReference>
<feature type="region of interest" description="Disordered" evidence="1">
    <location>
        <begin position="208"/>
        <end position="228"/>
    </location>
</feature>
<dbReference type="Proteomes" id="UP000001890">
    <property type="component" value="Chromosome"/>
</dbReference>
<evidence type="ECO:0000256" key="2">
    <source>
        <dbReference type="SAM" id="SignalP"/>
    </source>
</evidence>
<dbReference type="KEGG" id="xal:XALC_0376"/>
<evidence type="ECO:0000313" key="4">
    <source>
        <dbReference type="Proteomes" id="UP000001890"/>
    </source>
</evidence>
<protein>
    <recommendedName>
        <fullName evidence="5">Secreted protein</fullName>
    </recommendedName>
</protein>
<gene>
    <name evidence="3" type="ordered locus">XALc_0376</name>
</gene>
<dbReference type="AlphaFoldDB" id="D2UBD6"/>
<evidence type="ECO:0000313" key="3">
    <source>
        <dbReference type="EMBL" id="CBA14916.1"/>
    </source>
</evidence>
<evidence type="ECO:0008006" key="5">
    <source>
        <dbReference type="Google" id="ProtNLM"/>
    </source>
</evidence>
<evidence type="ECO:0000256" key="1">
    <source>
        <dbReference type="SAM" id="MobiDB-lite"/>
    </source>
</evidence>
<feature type="chain" id="PRO_5003036943" description="Secreted protein" evidence="2">
    <location>
        <begin position="26"/>
        <end position="228"/>
    </location>
</feature>
<accession>D2UBD6</accession>
<keyword evidence="2" id="KW-0732">Signal</keyword>
<keyword evidence="4" id="KW-1185">Reference proteome</keyword>
<name>D2UBD6_XANAP</name>
<dbReference type="STRING" id="380358.XALC_0376"/>
<proteinExistence type="predicted"/>
<dbReference type="GeneID" id="57875685"/>
<dbReference type="OrthoDB" id="5966355at2"/>